<dbReference type="PANTHER" id="PTHR42681">
    <property type="entry name" value="MALONYL-COA-ACYL CARRIER PROTEIN TRANSACYLASE, MITOCHONDRIAL"/>
    <property type="match status" value="1"/>
</dbReference>
<evidence type="ECO:0000256" key="1">
    <source>
        <dbReference type="ARBA" id="ARBA00013258"/>
    </source>
</evidence>
<dbReference type="EC" id="2.3.1.39" evidence="1"/>
<dbReference type="GO" id="GO:0004314">
    <property type="term" value="F:[acyl-carrier-protein] S-malonyltransferase activity"/>
    <property type="evidence" value="ECO:0007669"/>
    <property type="project" value="UniProtKB-EC"/>
</dbReference>
<evidence type="ECO:0000259" key="5">
    <source>
        <dbReference type="SMART" id="SM00827"/>
    </source>
</evidence>
<dbReference type="SUPFAM" id="SSF52151">
    <property type="entry name" value="FabD/lysophospholipase-like"/>
    <property type="match status" value="1"/>
</dbReference>
<evidence type="ECO:0000256" key="2">
    <source>
        <dbReference type="ARBA" id="ARBA00022679"/>
    </source>
</evidence>
<comment type="catalytic activity">
    <reaction evidence="4">
        <text>holo-[ACP] + malonyl-CoA = malonyl-[ACP] + CoA</text>
        <dbReference type="Rhea" id="RHEA:41792"/>
        <dbReference type="Rhea" id="RHEA-COMP:9623"/>
        <dbReference type="Rhea" id="RHEA-COMP:9685"/>
        <dbReference type="ChEBI" id="CHEBI:57287"/>
        <dbReference type="ChEBI" id="CHEBI:57384"/>
        <dbReference type="ChEBI" id="CHEBI:64479"/>
        <dbReference type="ChEBI" id="CHEBI:78449"/>
        <dbReference type="EC" id="2.3.1.39"/>
    </reaction>
</comment>
<dbReference type="KEGG" id="rli:RLO149_c015140"/>
<dbReference type="OrthoDB" id="5756162at2"/>
<dbReference type="InterPro" id="IPR001227">
    <property type="entry name" value="Ac_transferase_dom_sf"/>
</dbReference>
<reference evidence="6 7" key="1">
    <citation type="journal article" date="2011" name="BMC Genomics">
        <title>Comparative genome analysis and genome-guided physiological analysis of Roseobacter litoralis.</title>
        <authorList>
            <person name="Kalhoefer D."/>
            <person name="Thole S."/>
            <person name="Voget S."/>
            <person name="Lehmann R."/>
            <person name="Liesegang H."/>
            <person name="Wollher A."/>
            <person name="Daniel R."/>
            <person name="Simon M."/>
            <person name="Brinkhoff T."/>
        </authorList>
    </citation>
    <scope>NUCLEOTIDE SEQUENCE [LARGE SCALE GENOMIC DNA]</scope>
    <source>
        <strain evidence="7">ATCC 49566 / DSM 6996 / JCM 21268 / NBRC 15278 / OCh 149</strain>
    </source>
</reference>
<sequence>MSKTAVVICPGRGTYTKSELGYLARHHSDALDHLAAFDRERTALGQQTLAELDGAARYQQAFHTRGDHASALIYTASFLDAQKIPEQIEVVGVTGNSMGWYSALAVAGAAKPVDAFRIVNTMGTLMQDSMIGGQCLYPFVDENWQQIRGLRDTLLEQVAQIGRRPDHSLAVSIHLGGMLVVAGNEAGLSAFEQSVTPVQGRYPMRLPNHAAFHTALQEPVAAQGRAALSAGLFQPPQGPIIDGRGAVWYPKSCTTEDLRDYTLGHQVVAPYDFTRAITVAAHTFAPDVFIITGPGTTLGGAVAQALISIEWQGLTSKEDFQTRQRTDPVLLSMGLAEDRSRLMCAGF</sequence>
<feature type="domain" description="Malonyl-CoA:ACP transacylase (MAT)" evidence="5">
    <location>
        <begin position="23"/>
        <end position="319"/>
    </location>
</feature>
<dbReference type="RefSeq" id="WP_013961445.1">
    <property type="nucleotide sequence ID" value="NC_015730.1"/>
</dbReference>
<dbReference type="InterPro" id="IPR050858">
    <property type="entry name" value="Mal-CoA-ACP_Trans/PKS_FabD"/>
</dbReference>
<dbReference type="Gene3D" id="3.30.70.250">
    <property type="entry name" value="Malonyl-CoA ACP transacylase, ACP-binding"/>
    <property type="match status" value="1"/>
</dbReference>
<accession>F7ZFW9</accession>
<organism evidence="6 7">
    <name type="scientific">Roseobacter litoralis (strain ATCC 49566 / DSM 6996 / JCM 21268 / NBRC 15278 / OCh 149)</name>
    <dbReference type="NCBI Taxonomy" id="391595"/>
    <lineage>
        <taxon>Bacteria</taxon>
        <taxon>Pseudomonadati</taxon>
        <taxon>Pseudomonadota</taxon>
        <taxon>Alphaproteobacteria</taxon>
        <taxon>Rhodobacterales</taxon>
        <taxon>Roseobacteraceae</taxon>
        <taxon>Roseobacter</taxon>
    </lineage>
</organism>
<dbReference type="Gene3D" id="3.40.366.10">
    <property type="entry name" value="Malonyl-Coenzyme A Acyl Carrier Protein, domain 2"/>
    <property type="match status" value="1"/>
</dbReference>
<keyword evidence="3" id="KW-0012">Acyltransferase</keyword>
<protein>
    <recommendedName>
        <fullName evidence="1">[acyl-carrier-protein] S-malonyltransferase</fullName>
        <ecNumber evidence="1">2.3.1.39</ecNumber>
    </recommendedName>
</protein>
<dbReference type="AlphaFoldDB" id="F7ZFW9"/>
<dbReference type="SMART" id="SM00827">
    <property type="entry name" value="PKS_AT"/>
    <property type="match status" value="1"/>
</dbReference>
<dbReference type="STRING" id="391595.RLO149_c015140"/>
<gene>
    <name evidence="6" type="ordered locus">RLO149_c015140</name>
</gene>
<proteinExistence type="predicted"/>
<evidence type="ECO:0000256" key="4">
    <source>
        <dbReference type="ARBA" id="ARBA00048462"/>
    </source>
</evidence>
<evidence type="ECO:0000313" key="7">
    <source>
        <dbReference type="Proteomes" id="UP000001353"/>
    </source>
</evidence>
<dbReference type="InterPro" id="IPR016035">
    <property type="entry name" value="Acyl_Trfase/lysoPLipase"/>
</dbReference>
<keyword evidence="2" id="KW-0808">Transferase</keyword>
<name>F7ZFW9_ROSLO</name>
<evidence type="ECO:0000313" key="6">
    <source>
        <dbReference type="EMBL" id="AEI93509.1"/>
    </source>
</evidence>
<dbReference type="EMBL" id="CP002623">
    <property type="protein sequence ID" value="AEI93509.1"/>
    <property type="molecule type" value="Genomic_DNA"/>
</dbReference>
<dbReference type="Proteomes" id="UP000001353">
    <property type="component" value="Chromosome"/>
</dbReference>
<dbReference type="InterPro" id="IPR014043">
    <property type="entry name" value="Acyl_transferase_dom"/>
</dbReference>
<dbReference type="HOGENOM" id="CLU_806082_0_0_5"/>
<keyword evidence="7" id="KW-1185">Reference proteome</keyword>
<evidence type="ECO:0000256" key="3">
    <source>
        <dbReference type="ARBA" id="ARBA00023315"/>
    </source>
</evidence>
<dbReference type="PANTHER" id="PTHR42681:SF1">
    <property type="entry name" value="MALONYL-COA-ACYL CARRIER PROTEIN TRANSACYLASE, MITOCHONDRIAL"/>
    <property type="match status" value="1"/>
</dbReference>
<dbReference type="eggNOG" id="COG0331">
    <property type="taxonomic scope" value="Bacteria"/>
</dbReference>
<dbReference type="GO" id="GO:0006633">
    <property type="term" value="P:fatty acid biosynthetic process"/>
    <property type="evidence" value="ECO:0007669"/>
    <property type="project" value="TreeGrafter"/>
</dbReference>